<gene>
    <name evidence="1" type="ORF">VA599_11750</name>
</gene>
<accession>A0ABV0CJT1</accession>
<evidence type="ECO:0000313" key="1">
    <source>
        <dbReference type="EMBL" id="MEN7431426.1"/>
    </source>
</evidence>
<proteinExistence type="predicted"/>
<comment type="caution">
    <text evidence="1">The sequence shown here is derived from an EMBL/GenBank/DDBJ whole genome shotgun (WGS) entry which is preliminary data.</text>
</comment>
<dbReference type="RefSeq" id="WP_346788701.1">
    <property type="nucleotide sequence ID" value="NZ_JAYFSJ010000007.1"/>
</dbReference>
<evidence type="ECO:0000313" key="2">
    <source>
        <dbReference type="Proteomes" id="UP001405405"/>
    </source>
</evidence>
<reference evidence="1 2" key="1">
    <citation type="submission" date="2023-12" db="EMBL/GenBank/DDBJ databases">
        <title>Chromobacterium sp. strain TRC.1.1.SA producing antimicrobial pigment.</title>
        <authorList>
            <person name="Verma N."/>
            <person name="Choksket S."/>
            <person name="Pinnaka A.K."/>
            <person name="Korpole S."/>
        </authorList>
    </citation>
    <scope>NUCLEOTIDE SEQUENCE [LARGE SCALE GENOMIC DNA]</scope>
    <source>
        <strain evidence="1 2">TRC1.1.SA</strain>
    </source>
</reference>
<organism evidence="1 2">
    <name type="scientific">Chromobacterium indicum</name>
    <dbReference type="NCBI Taxonomy" id="3110228"/>
    <lineage>
        <taxon>Bacteria</taxon>
        <taxon>Pseudomonadati</taxon>
        <taxon>Pseudomonadota</taxon>
        <taxon>Betaproteobacteria</taxon>
        <taxon>Neisseriales</taxon>
        <taxon>Chromobacteriaceae</taxon>
        <taxon>Chromobacterium</taxon>
    </lineage>
</organism>
<dbReference type="EMBL" id="JAYFSJ010000007">
    <property type="protein sequence ID" value="MEN7431426.1"/>
    <property type="molecule type" value="Genomic_DNA"/>
</dbReference>
<sequence length="108" mass="11946">MTTISEPPWLPLLRAEAERTSIGQAAKLLGYSRTTVSLVLANKYPGQTERVAEVVLNILGRVACPYLGRDLTPDECKAQSTSQAPTHNPLKLAHWRACQRCQNRCKGE</sequence>
<dbReference type="InterPro" id="IPR010982">
    <property type="entry name" value="Lambda_DNA-bd_dom_sf"/>
</dbReference>
<keyword evidence="2" id="KW-1185">Reference proteome</keyword>
<name>A0ABV0CJT1_9NEIS</name>
<dbReference type="Proteomes" id="UP001405405">
    <property type="component" value="Unassembled WGS sequence"/>
</dbReference>
<protein>
    <submittedName>
        <fullName evidence="1">XRE family transcriptional regulator</fullName>
    </submittedName>
</protein>
<dbReference type="Gene3D" id="1.10.260.40">
    <property type="entry name" value="lambda repressor-like DNA-binding domains"/>
    <property type="match status" value="1"/>
</dbReference>